<name>A0A841JZB2_9BACT</name>
<keyword evidence="2" id="KW-1185">Reference proteome</keyword>
<organism evidence="1 2">
    <name type="scientific">Silvibacterium bohemicum</name>
    <dbReference type="NCBI Taxonomy" id="1577686"/>
    <lineage>
        <taxon>Bacteria</taxon>
        <taxon>Pseudomonadati</taxon>
        <taxon>Acidobacteriota</taxon>
        <taxon>Terriglobia</taxon>
        <taxon>Terriglobales</taxon>
        <taxon>Acidobacteriaceae</taxon>
        <taxon>Silvibacterium</taxon>
    </lineage>
</organism>
<proteinExistence type="predicted"/>
<comment type="caution">
    <text evidence="1">The sequence shown here is derived from an EMBL/GenBank/DDBJ whole genome shotgun (WGS) entry which is preliminary data.</text>
</comment>
<dbReference type="AlphaFoldDB" id="A0A841JZB2"/>
<accession>A0A841JZB2</accession>
<protein>
    <submittedName>
        <fullName evidence="1">Uncharacterized protein</fullName>
    </submittedName>
</protein>
<dbReference type="Proteomes" id="UP000538666">
    <property type="component" value="Unassembled WGS sequence"/>
</dbReference>
<reference evidence="1 2" key="1">
    <citation type="submission" date="2020-08" db="EMBL/GenBank/DDBJ databases">
        <title>Genomic Encyclopedia of Type Strains, Phase IV (KMG-IV): sequencing the most valuable type-strain genomes for metagenomic binning, comparative biology and taxonomic classification.</title>
        <authorList>
            <person name="Goeker M."/>
        </authorList>
    </citation>
    <scope>NUCLEOTIDE SEQUENCE [LARGE SCALE GENOMIC DNA]</scope>
    <source>
        <strain evidence="1 2">DSM 103733</strain>
    </source>
</reference>
<dbReference type="RefSeq" id="WP_156186117.1">
    <property type="nucleotide sequence ID" value="NZ_JACHEK010000011.1"/>
</dbReference>
<evidence type="ECO:0000313" key="1">
    <source>
        <dbReference type="EMBL" id="MBB6146823.1"/>
    </source>
</evidence>
<evidence type="ECO:0000313" key="2">
    <source>
        <dbReference type="Proteomes" id="UP000538666"/>
    </source>
</evidence>
<dbReference type="EMBL" id="JACHEK010000011">
    <property type="protein sequence ID" value="MBB6146823.1"/>
    <property type="molecule type" value="Genomic_DNA"/>
</dbReference>
<gene>
    <name evidence="1" type="ORF">HNQ77_004804</name>
</gene>
<sequence>MHASTLEDFEARRSTAIRAMVAMIAGFMEASDEDEERVAEARVSLTELLAEWWDERNLCLEAIQPEHPAIQRKANR</sequence>